<dbReference type="Pfam" id="PF03807">
    <property type="entry name" value="F420_oxidored"/>
    <property type="match status" value="1"/>
</dbReference>
<dbReference type="GO" id="GO:0005737">
    <property type="term" value="C:cytoplasm"/>
    <property type="evidence" value="ECO:0007669"/>
    <property type="project" value="UniProtKB-SubCell"/>
</dbReference>
<dbReference type="EMBL" id="CP022743">
    <property type="protein sequence ID" value="ASU34935.1"/>
    <property type="molecule type" value="Genomic_DNA"/>
</dbReference>
<dbReference type="Gene3D" id="3.40.50.720">
    <property type="entry name" value="NAD(P)-binding Rossmann-like Domain"/>
    <property type="match status" value="1"/>
</dbReference>
<keyword evidence="4" id="KW-0641">Proline biosynthesis</keyword>
<feature type="domain" description="Pyrroline-5-carboxylate reductase dimerisation" evidence="8">
    <location>
        <begin position="163"/>
        <end position="265"/>
    </location>
</feature>
<keyword evidence="10" id="KW-1185">Reference proteome</keyword>
<name>A0A223NYI8_9SPHI</name>
<evidence type="ECO:0000256" key="1">
    <source>
        <dbReference type="ARBA" id="ARBA00005525"/>
    </source>
</evidence>
<dbReference type="InterPro" id="IPR036291">
    <property type="entry name" value="NAD(P)-bd_dom_sf"/>
</dbReference>
<dbReference type="PANTHER" id="PTHR11645">
    <property type="entry name" value="PYRROLINE-5-CARBOXYLATE REDUCTASE"/>
    <property type="match status" value="1"/>
</dbReference>
<proteinExistence type="inferred from homology"/>
<keyword evidence="4" id="KW-0028">Amino-acid biosynthesis</keyword>
<comment type="function">
    <text evidence="4">Catalyzes the reduction of 1-pyrroline-5-carboxylate (PCA) to L-proline.</text>
</comment>
<dbReference type="GO" id="GO:0004735">
    <property type="term" value="F:pyrroline-5-carboxylate reductase activity"/>
    <property type="evidence" value="ECO:0007669"/>
    <property type="project" value="UniProtKB-UniRule"/>
</dbReference>
<dbReference type="SUPFAM" id="SSF51735">
    <property type="entry name" value="NAD(P)-binding Rossmann-fold domains"/>
    <property type="match status" value="1"/>
</dbReference>
<evidence type="ECO:0000259" key="7">
    <source>
        <dbReference type="Pfam" id="PF03807"/>
    </source>
</evidence>
<evidence type="ECO:0000259" key="8">
    <source>
        <dbReference type="Pfam" id="PF14748"/>
    </source>
</evidence>
<dbReference type="SUPFAM" id="SSF48179">
    <property type="entry name" value="6-phosphogluconate dehydrogenase C-terminal domain-like"/>
    <property type="match status" value="1"/>
</dbReference>
<comment type="catalytic activity">
    <reaction evidence="4">
        <text>L-proline + NAD(+) = (S)-1-pyrroline-5-carboxylate + NADH + 2 H(+)</text>
        <dbReference type="Rhea" id="RHEA:14105"/>
        <dbReference type="ChEBI" id="CHEBI:15378"/>
        <dbReference type="ChEBI" id="CHEBI:17388"/>
        <dbReference type="ChEBI" id="CHEBI:57540"/>
        <dbReference type="ChEBI" id="CHEBI:57945"/>
        <dbReference type="ChEBI" id="CHEBI:60039"/>
        <dbReference type="EC" id="1.5.1.2"/>
    </reaction>
</comment>
<dbReference type="Pfam" id="PF14748">
    <property type="entry name" value="P5CR_dimer"/>
    <property type="match status" value="1"/>
</dbReference>
<dbReference type="Gene3D" id="1.10.3730.10">
    <property type="entry name" value="ProC C-terminal domain-like"/>
    <property type="match status" value="1"/>
</dbReference>
<dbReference type="RefSeq" id="WP_094571214.1">
    <property type="nucleotide sequence ID" value="NZ_CP022743.1"/>
</dbReference>
<comment type="subcellular location">
    <subcellularLocation>
        <location evidence="4">Cytoplasm</location>
    </subcellularLocation>
</comment>
<evidence type="ECO:0000256" key="3">
    <source>
        <dbReference type="ARBA" id="ARBA00023002"/>
    </source>
</evidence>
<accession>A0A223NYI8</accession>
<protein>
    <recommendedName>
        <fullName evidence="4 5">Pyrroline-5-carboxylate reductase</fullName>
        <shortName evidence="4">P5C reductase</shortName>
        <shortName evidence="4">P5CR</shortName>
        <ecNumber evidence="4 5">1.5.1.2</ecNumber>
    </recommendedName>
    <alternativeName>
        <fullName evidence="4">PCA reductase</fullName>
    </alternativeName>
</protein>
<comment type="catalytic activity">
    <reaction evidence="4">
        <text>L-proline + NADP(+) = (S)-1-pyrroline-5-carboxylate + NADPH + 2 H(+)</text>
        <dbReference type="Rhea" id="RHEA:14109"/>
        <dbReference type="ChEBI" id="CHEBI:15378"/>
        <dbReference type="ChEBI" id="CHEBI:17388"/>
        <dbReference type="ChEBI" id="CHEBI:57783"/>
        <dbReference type="ChEBI" id="CHEBI:58349"/>
        <dbReference type="ChEBI" id="CHEBI:60039"/>
        <dbReference type="EC" id="1.5.1.2"/>
    </reaction>
</comment>
<reference evidence="9 10" key="1">
    <citation type="submission" date="2017-08" db="EMBL/GenBank/DDBJ databases">
        <title>Complete genome sequence of Mucilaginibacter sp. strain BJC16-A31.</title>
        <authorList>
            <consortium name="Henan University of Science and Technology"/>
            <person name="You X."/>
        </authorList>
    </citation>
    <scope>NUCLEOTIDE SEQUENCE [LARGE SCALE GENOMIC DNA]</scope>
    <source>
        <strain evidence="9 10">BJC16-A31</strain>
    </source>
</reference>
<comment type="pathway">
    <text evidence="4">Amino-acid biosynthesis; L-proline biosynthesis; L-proline from L-glutamate 5-semialdehyde: step 1/1.</text>
</comment>
<evidence type="ECO:0000256" key="5">
    <source>
        <dbReference type="NCBIfam" id="TIGR00112"/>
    </source>
</evidence>
<dbReference type="InterPro" id="IPR028939">
    <property type="entry name" value="P5C_Rdtase_cat_N"/>
</dbReference>
<dbReference type="HAMAP" id="MF_01925">
    <property type="entry name" value="P5C_reductase"/>
    <property type="match status" value="1"/>
</dbReference>
<feature type="binding site" evidence="6">
    <location>
        <begin position="71"/>
        <end position="74"/>
    </location>
    <ligand>
        <name>NADP(+)</name>
        <dbReference type="ChEBI" id="CHEBI:58349"/>
    </ligand>
</feature>
<gene>
    <name evidence="4" type="primary">proC</name>
    <name evidence="9" type="ORF">MuYL_3050</name>
</gene>
<keyword evidence="4" id="KW-0963">Cytoplasm</keyword>
<dbReference type="PANTHER" id="PTHR11645:SF0">
    <property type="entry name" value="PYRROLINE-5-CARBOXYLATE REDUCTASE 3"/>
    <property type="match status" value="1"/>
</dbReference>
<dbReference type="Proteomes" id="UP000215002">
    <property type="component" value="Chromosome"/>
</dbReference>
<dbReference type="PIRSF" id="PIRSF000193">
    <property type="entry name" value="Pyrrol-5-carb_rd"/>
    <property type="match status" value="1"/>
</dbReference>
<dbReference type="UniPathway" id="UPA00098">
    <property type="reaction ID" value="UER00361"/>
</dbReference>
<dbReference type="InterPro" id="IPR029036">
    <property type="entry name" value="P5CR_dimer"/>
</dbReference>
<feature type="binding site" evidence="6">
    <location>
        <position position="58"/>
    </location>
    <ligand>
        <name>NADPH</name>
        <dbReference type="ChEBI" id="CHEBI:57783"/>
    </ligand>
</feature>
<dbReference type="NCBIfam" id="TIGR00112">
    <property type="entry name" value="proC"/>
    <property type="match status" value="1"/>
</dbReference>
<keyword evidence="3 4" id="KW-0560">Oxidoreductase</keyword>
<evidence type="ECO:0000313" key="9">
    <source>
        <dbReference type="EMBL" id="ASU34935.1"/>
    </source>
</evidence>
<dbReference type="InterPro" id="IPR000304">
    <property type="entry name" value="Pyrroline-COOH_reductase"/>
</dbReference>
<dbReference type="AlphaFoldDB" id="A0A223NYI8"/>
<evidence type="ECO:0000256" key="6">
    <source>
        <dbReference type="PIRSR" id="PIRSR000193-1"/>
    </source>
</evidence>
<dbReference type="KEGG" id="muc:MuYL_3050"/>
<dbReference type="InterPro" id="IPR008927">
    <property type="entry name" value="6-PGluconate_DH-like_C_sf"/>
</dbReference>
<keyword evidence="2 4" id="KW-0521">NADP</keyword>
<feature type="domain" description="Pyrroline-5-carboxylate reductase catalytic N-terminal" evidence="7">
    <location>
        <begin position="7"/>
        <end position="100"/>
    </location>
</feature>
<dbReference type="EC" id="1.5.1.2" evidence="4 5"/>
<dbReference type="FunFam" id="1.10.3730.10:FF:000001">
    <property type="entry name" value="Pyrroline-5-carboxylate reductase"/>
    <property type="match status" value="1"/>
</dbReference>
<comment type="similarity">
    <text evidence="1 4">Belongs to the pyrroline-5-carboxylate reductase family.</text>
</comment>
<organism evidence="9 10">
    <name type="scientific">Mucilaginibacter xinganensis</name>
    <dbReference type="NCBI Taxonomy" id="1234841"/>
    <lineage>
        <taxon>Bacteria</taxon>
        <taxon>Pseudomonadati</taxon>
        <taxon>Bacteroidota</taxon>
        <taxon>Sphingobacteriia</taxon>
        <taxon>Sphingobacteriales</taxon>
        <taxon>Sphingobacteriaceae</taxon>
        <taxon>Mucilaginibacter</taxon>
    </lineage>
</organism>
<dbReference type="GO" id="GO:0055129">
    <property type="term" value="P:L-proline biosynthetic process"/>
    <property type="evidence" value="ECO:0007669"/>
    <property type="project" value="UniProtKB-UniRule"/>
</dbReference>
<sequence>MNAQQHIAILGSGNIGISLAKGLVKAGICKPQQISLTRRNVSALSSYAEEGYHTTDNNLKTVRKADFVVLAVLPHQLNKLLDEIKPSIKSEKQLLISVVSGVSCGDIRTQLDLNVQVVRAMPNTAIAIGQSMTCIATDNGTPKNINFVRSLFDTVGVTIQINEELMTSATALCACGIAFFLRSIRAASQGGTEIGFHAHDALKMAAQTAKGAADLLLQLASHPEQEIDKVTSPSGCTIAGLNEMEHNGFSSAMIKGIKLSAAKAGDLYHKPE</sequence>
<dbReference type="OrthoDB" id="9805754at2"/>
<evidence type="ECO:0000313" key="10">
    <source>
        <dbReference type="Proteomes" id="UP000215002"/>
    </source>
</evidence>
<evidence type="ECO:0000256" key="4">
    <source>
        <dbReference type="HAMAP-Rule" id="MF_01925"/>
    </source>
</evidence>
<evidence type="ECO:0000256" key="2">
    <source>
        <dbReference type="ARBA" id="ARBA00022857"/>
    </source>
</evidence>